<dbReference type="PANTHER" id="PTHR40535:SF1">
    <property type="entry name" value="CHROMOSOME UNDETERMINED SCAFFOLD_9, WHOLE GENOME SHOTGUN SEQUENCE"/>
    <property type="match status" value="1"/>
</dbReference>
<feature type="non-terminal residue" evidence="1">
    <location>
        <position position="1"/>
    </location>
</feature>
<dbReference type="RefSeq" id="XP_003293926.1">
    <property type="nucleotide sequence ID" value="XM_003293878.2"/>
</dbReference>
<dbReference type="InParanoid" id="F1A2N0"/>
<organism evidence="1 2">
    <name type="scientific">Dictyostelium purpureum</name>
    <name type="common">Slime mold</name>
    <dbReference type="NCBI Taxonomy" id="5786"/>
    <lineage>
        <taxon>Eukaryota</taxon>
        <taxon>Amoebozoa</taxon>
        <taxon>Evosea</taxon>
        <taxon>Eumycetozoa</taxon>
        <taxon>Dictyostelia</taxon>
        <taxon>Dictyosteliales</taxon>
        <taxon>Dictyosteliaceae</taxon>
        <taxon>Dictyostelium</taxon>
    </lineage>
</organism>
<keyword evidence="2" id="KW-1185">Reference proteome</keyword>
<sequence length="291" mass="33445">NHISTTKEEFLDKIEEYIINGDNLLSGNEEFEGLDFNQKRAMQYLFKDSLERIRQRVLNNGRPVVEENNSNLEFNPPLYNQTVIDAFESKTLLNPLDDLDYNPYKIENYNYTLNNSTVCGLYYTNPNDRSTYYLYNYTSAEEAVESGAYVTHLHHCGYCSTTKDLSSYMAHMDLTSPIRDCAIVTFVSEEISLDCIQHSAGFTHNCALIWLYDALNTRKDCLDICLYDWIMHVPNNVPANSTTLSPCIQCDEDKSGPIFKAVAARTRRDSGLKSAINRPPDSIYNITHYYY</sequence>
<dbReference type="EMBL" id="GL871418">
    <property type="protein sequence ID" value="EGC29556.1"/>
    <property type="molecule type" value="Genomic_DNA"/>
</dbReference>
<proteinExistence type="predicted"/>
<reference evidence="2" key="1">
    <citation type="journal article" date="2011" name="Genome Biol.">
        <title>Comparative genomics of the social amoebae Dictyostelium discoideum and Dictyostelium purpureum.</title>
        <authorList>
            <consortium name="US DOE Joint Genome Institute (JGI-PGF)"/>
            <person name="Sucgang R."/>
            <person name="Kuo A."/>
            <person name="Tian X."/>
            <person name="Salerno W."/>
            <person name="Parikh A."/>
            <person name="Feasley C.L."/>
            <person name="Dalin E."/>
            <person name="Tu H."/>
            <person name="Huang E."/>
            <person name="Barry K."/>
            <person name="Lindquist E."/>
            <person name="Shapiro H."/>
            <person name="Bruce D."/>
            <person name="Schmutz J."/>
            <person name="Salamov A."/>
            <person name="Fey P."/>
            <person name="Gaudet P."/>
            <person name="Anjard C."/>
            <person name="Babu M.M."/>
            <person name="Basu S."/>
            <person name="Bushmanova Y."/>
            <person name="van der Wel H."/>
            <person name="Katoh-Kurasawa M."/>
            <person name="Dinh C."/>
            <person name="Coutinho P.M."/>
            <person name="Saito T."/>
            <person name="Elias M."/>
            <person name="Schaap P."/>
            <person name="Kay R.R."/>
            <person name="Henrissat B."/>
            <person name="Eichinger L."/>
            <person name="Rivero F."/>
            <person name="Putnam N.H."/>
            <person name="West C.M."/>
            <person name="Loomis W.F."/>
            <person name="Chisholm R.L."/>
            <person name="Shaulsky G."/>
            <person name="Strassmann J.E."/>
            <person name="Queller D.C."/>
            <person name="Kuspa A."/>
            <person name="Grigoriev I.V."/>
        </authorList>
    </citation>
    <scope>NUCLEOTIDE SEQUENCE [LARGE SCALE GENOMIC DNA]</scope>
    <source>
        <strain evidence="2">QSDP1</strain>
    </source>
</reference>
<dbReference type="OrthoDB" id="193045at2759"/>
<dbReference type="KEGG" id="dpp:DICPUDRAFT_9842"/>
<dbReference type="VEuPathDB" id="AmoebaDB:DICPUDRAFT_9842"/>
<dbReference type="GeneID" id="10505242"/>
<dbReference type="AlphaFoldDB" id="F1A2N0"/>
<protein>
    <submittedName>
        <fullName evidence="1">Uncharacterized protein</fullName>
    </submittedName>
</protein>
<gene>
    <name evidence="1" type="ORF">DICPUDRAFT_9842</name>
</gene>
<evidence type="ECO:0000313" key="2">
    <source>
        <dbReference type="Proteomes" id="UP000001064"/>
    </source>
</evidence>
<dbReference type="OMA" id="FDPPTYN"/>
<dbReference type="Proteomes" id="UP000001064">
    <property type="component" value="Unassembled WGS sequence"/>
</dbReference>
<name>F1A2N0_DICPU</name>
<dbReference type="eggNOG" id="ENOG502RYTN">
    <property type="taxonomic scope" value="Eukaryota"/>
</dbReference>
<dbReference type="PANTHER" id="PTHR40535">
    <property type="entry name" value="CHROMOSOME UNDETERMINED SCAFFOLD_9, WHOLE GENOME SHOTGUN SEQUENCE"/>
    <property type="match status" value="1"/>
</dbReference>
<evidence type="ECO:0000313" key="1">
    <source>
        <dbReference type="EMBL" id="EGC29556.1"/>
    </source>
</evidence>
<feature type="non-terminal residue" evidence="1">
    <location>
        <position position="291"/>
    </location>
</feature>
<accession>F1A2N0</accession>